<accession>A0A7J8RV58</accession>
<gene>
    <name evidence="1" type="ORF">Godav_027113</name>
</gene>
<dbReference type="Proteomes" id="UP000593561">
    <property type="component" value="Unassembled WGS sequence"/>
</dbReference>
<proteinExistence type="predicted"/>
<evidence type="ECO:0000313" key="2">
    <source>
        <dbReference type="Proteomes" id="UP000593561"/>
    </source>
</evidence>
<dbReference type="EMBL" id="JABFAC010000007">
    <property type="protein sequence ID" value="MBA0617689.1"/>
    <property type="molecule type" value="Genomic_DNA"/>
</dbReference>
<comment type="caution">
    <text evidence="1">The sequence shown here is derived from an EMBL/GenBank/DDBJ whole genome shotgun (WGS) entry which is preliminary data.</text>
</comment>
<organism evidence="1 2">
    <name type="scientific">Gossypium davidsonii</name>
    <name type="common">Davidson's cotton</name>
    <name type="synonym">Gossypium klotzschianum subsp. davidsonii</name>
    <dbReference type="NCBI Taxonomy" id="34287"/>
    <lineage>
        <taxon>Eukaryota</taxon>
        <taxon>Viridiplantae</taxon>
        <taxon>Streptophyta</taxon>
        <taxon>Embryophyta</taxon>
        <taxon>Tracheophyta</taxon>
        <taxon>Spermatophyta</taxon>
        <taxon>Magnoliopsida</taxon>
        <taxon>eudicotyledons</taxon>
        <taxon>Gunneridae</taxon>
        <taxon>Pentapetalae</taxon>
        <taxon>rosids</taxon>
        <taxon>malvids</taxon>
        <taxon>Malvales</taxon>
        <taxon>Malvaceae</taxon>
        <taxon>Malvoideae</taxon>
        <taxon>Gossypium</taxon>
    </lineage>
</organism>
<feature type="non-terminal residue" evidence="1">
    <location>
        <position position="43"/>
    </location>
</feature>
<sequence>MEATMIEAVMEVAINSSMQRENNHDHAIKEATSQMRYGSSHIY</sequence>
<evidence type="ECO:0000313" key="1">
    <source>
        <dbReference type="EMBL" id="MBA0617689.1"/>
    </source>
</evidence>
<name>A0A7J8RV58_GOSDV</name>
<keyword evidence="2" id="KW-1185">Reference proteome</keyword>
<reference evidence="1 2" key="1">
    <citation type="journal article" date="2019" name="Genome Biol. Evol.">
        <title>Insights into the evolution of the New World diploid cottons (Gossypium, subgenus Houzingenia) based on genome sequencing.</title>
        <authorList>
            <person name="Grover C.E."/>
            <person name="Arick M.A. 2nd"/>
            <person name="Thrash A."/>
            <person name="Conover J.L."/>
            <person name="Sanders W.S."/>
            <person name="Peterson D.G."/>
            <person name="Frelichowski J.E."/>
            <person name="Scheffler J.A."/>
            <person name="Scheffler B.E."/>
            <person name="Wendel J.F."/>
        </authorList>
    </citation>
    <scope>NUCLEOTIDE SEQUENCE [LARGE SCALE GENOMIC DNA]</scope>
    <source>
        <strain evidence="1">27</strain>
        <tissue evidence="1">Leaf</tissue>
    </source>
</reference>
<protein>
    <submittedName>
        <fullName evidence="1">Uncharacterized protein</fullName>
    </submittedName>
</protein>
<dbReference type="AlphaFoldDB" id="A0A7J8RV58"/>